<keyword evidence="5 6" id="KW-0472">Membrane</keyword>
<keyword evidence="4 6" id="KW-1133">Transmembrane helix</keyword>
<dbReference type="Proteomes" id="UP000243463">
    <property type="component" value="Unassembled WGS sequence"/>
</dbReference>
<keyword evidence="2" id="KW-1003">Cell membrane</keyword>
<keyword evidence="3 6" id="KW-0812">Transmembrane</keyword>
<evidence type="ECO:0000256" key="3">
    <source>
        <dbReference type="ARBA" id="ARBA00022692"/>
    </source>
</evidence>
<protein>
    <submittedName>
        <fullName evidence="7">Uncharacterized 5xTM membrane BCR, YitT family COG1284</fullName>
    </submittedName>
</protein>
<accession>A0A217EF56</accession>
<evidence type="ECO:0000313" key="7">
    <source>
        <dbReference type="EMBL" id="SNQ28984.1"/>
    </source>
</evidence>
<dbReference type="EMBL" id="FZLN01000001">
    <property type="protein sequence ID" value="SNQ28984.1"/>
    <property type="molecule type" value="Genomic_DNA"/>
</dbReference>
<feature type="transmembrane region" description="Helical" evidence="6">
    <location>
        <begin position="85"/>
        <end position="104"/>
    </location>
</feature>
<feature type="transmembrane region" description="Helical" evidence="6">
    <location>
        <begin position="116"/>
        <end position="134"/>
    </location>
</feature>
<dbReference type="InterPro" id="IPR003740">
    <property type="entry name" value="YitT"/>
</dbReference>
<dbReference type="OrthoDB" id="3296441at2"/>
<sequence length="208" mass="23162">MNQNISPSDPTIIDAHTRFEDVLAMLISTFILSFALNLLQFSHIMTGGTAGLSLLIHYMTGLKFGTAFFLINIPFYYFAYRKMGMALVVKTFIAVALLSVFSELTPQFIHIDALNPVYSTIIANVIMGISFLILFRHRSSLGGINLLALFMQSRYQIPAGKIQMGIDLTILAASAFFIPWQILLISMLGAVILNFIIAMNHKTSRYIA</sequence>
<feature type="transmembrane region" description="Helical" evidence="6">
    <location>
        <begin position="141"/>
        <end position="157"/>
    </location>
</feature>
<keyword evidence="8" id="KW-1185">Reference proteome</keyword>
<evidence type="ECO:0000256" key="4">
    <source>
        <dbReference type="ARBA" id="ARBA00022989"/>
    </source>
</evidence>
<evidence type="ECO:0000256" key="2">
    <source>
        <dbReference type="ARBA" id="ARBA00022475"/>
    </source>
</evidence>
<proteinExistence type="predicted"/>
<dbReference type="PANTHER" id="PTHR33545">
    <property type="entry name" value="UPF0750 MEMBRANE PROTEIN YITT-RELATED"/>
    <property type="match status" value="1"/>
</dbReference>
<evidence type="ECO:0000256" key="1">
    <source>
        <dbReference type="ARBA" id="ARBA00004651"/>
    </source>
</evidence>
<gene>
    <name evidence="7" type="ORF">SAMN05444584_0915</name>
</gene>
<evidence type="ECO:0000256" key="5">
    <source>
        <dbReference type="ARBA" id="ARBA00023136"/>
    </source>
</evidence>
<dbReference type="Pfam" id="PF02588">
    <property type="entry name" value="YitT_membrane"/>
    <property type="match status" value="1"/>
</dbReference>
<dbReference type="PANTHER" id="PTHR33545:SF5">
    <property type="entry name" value="UPF0750 MEMBRANE PROTEIN YITT"/>
    <property type="match status" value="1"/>
</dbReference>
<evidence type="ECO:0000313" key="8">
    <source>
        <dbReference type="Proteomes" id="UP000243463"/>
    </source>
</evidence>
<dbReference type="GO" id="GO:0005886">
    <property type="term" value="C:plasma membrane"/>
    <property type="evidence" value="ECO:0007669"/>
    <property type="project" value="UniProtKB-SubCell"/>
</dbReference>
<comment type="subcellular location">
    <subcellularLocation>
        <location evidence="1">Cell membrane</location>
        <topology evidence="1">Multi-pass membrane protein</topology>
    </subcellularLocation>
</comment>
<dbReference type="AlphaFoldDB" id="A0A217EF56"/>
<dbReference type="InterPro" id="IPR051461">
    <property type="entry name" value="UPF0750_membrane"/>
</dbReference>
<organism evidence="7 8">
    <name type="scientific">Acinetobacter apis</name>
    <dbReference type="NCBI Taxonomy" id="1229165"/>
    <lineage>
        <taxon>Bacteria</taxon>
        <taxon>Pseudomonadati</taxon>
        <taxon>Pseudomonadota</taxon>
        <taxon>Gammaproteobacteria</taxon>
        <taxon>Moraxellales</taxon>
        <taxon>Moraxellaceae</taxon>
        <taxon>Acinetobacter</taxon>
    </lineage>
</organism>
<reference evidence="8" key="1">
    <citation type="submission" date="2017-06" db="EMBL/GenBank/DDBJ databases">
        <authorList>
            <person name="Varghese N."/>
            <person name="Submissions S."/>
        </authorList>
    </citation>
    <scope>NUCLEOTIDE SEQUENCE [LARGE SCALE GENOMIC DNA]</scope>
    <source>
        <strain evidence="8">ANC 5114</strain>
    </source>
</reference>
<feature type="transmembrane region" description="Helical" evidence="6">
    <location>
        <begin position="177"/>
        <end position="197"/>
    </location>
</feature>
<dbReference type="RefSeq" id="WP_088822993.1">
    <property type="nucleotide sequence ID" value="NZ_FZLN01000001.1"/>
</dbReference>
<evidence type="ECO:0000256" key="6">
    <source>
        <dbReference type="SAM" id="Phobius"/>
    </source>
</evidence>
<name>A0A217EF56_9GAMM</name>
<feature type="transmembrane region" description="Helical" evidence="6">
    <location>
        <begin position="22"/>
        <end position="43"/>
    </location>
</feature>
<feature type="transmembrane region" description="Helical" evidence="6">
    <location>
        <begin position="55"/>
        <end position="78"/>
    </location>
</feature>